<proteinExistence type="predicted"/>
<sequence>MDIDKDDASIPSLEEAKSNTVPEYYLSRMMKGKWRTCGLVSTFTGTKPTKLHLVGHMKALVNESPVDILDDDFAVRI</sequence>
<evidence type="ECO:0000313" key="1">
    <source>
        <dbReference type="EMBL" id="GFT42283.1"/>
    </source>
</evidence>
<dbReference type="EMBL" id="BMAW01015162">
    <property type="protein sequence ID" value="GFT42283.1"/>
    <property type="molecule type" value="Genomic_DNA"/>
</dbReference>
<organism evidence="1 2">
    <name type="scientific">Nephila pilipes</name>
    <name type="common">Giant wood spider</name>
    <name type="synonym">Nephila maculata</name>
    <dbReference type="NCBI Taxonomy" id="299642"/>
    <lineage>
        <taxon>Eukaryota</taxon>
        <taxon>Metazoa</taxon>
        <taxon>Ecdysozoa</taxon>
        <taxon>Arthropoda</taxon>
        <taxon>Chelicerata</taxon>
        <taxon>Arachnida</taxon>
        <taxon>Araneae</taxon>
        <taxon>Araneomorphae</taxon>
        <taxon>Entelegynae</taxon>
        <taxon>Araneoidea</taxon>
        <taxon>Nephilidae</taxon>
        <taxon>Nephila</taxon>
    </lineage>
</organism>
<dbReference type="Proteomes" id="UP000887013">
    <property type="component" value="Unassembled WGS sequence"/>
</dbReference>
<reference evidence="1" key="1">
    <citation type="submission" date="2020-08" db="EMBL/GenBank/DDBJ databases">
        <title>Multicomponent nature underlies the extraordinary mechanical properties of spider dragline silk.</title>
        <authorList>
            <person name="Kono N."/>
            <person name="Nakamura H."/>
            <person name="Mori M."/>
            <person name="Yoshida Y."/>
            <person name="Ohtoshi R."/>
            <person name="Malay A.D."/>
            <person name="Moran D.A.P."/>
            <person name="Tomita M."/>
            <person name="Numata K."/>
            <person name="Arakawa K."/>
        </authorList>
    </citation>
    <scope>NUCLEOTIDE SEQUENCE</scope>
</reference>
<protein>
    <submittedName>
        <fullName evidence="1">Uncharacterized protein</fullName>
    </submittedName>
</protein>
<gene>
    <name evidence="1" type="ORF">NPIL_145391</name>
</gene>
<dbReference type="AlphaFoldDB" id="A0A8X6P0N3"/>
<keyword evidence="2" id="KW-1185">Reference proteome</keyword>
<comment type="caution">
    <text evidence="1">The sequence shown here is derived from an EMBL/GenBank/DDBJ whole genome shotgun (WGS) entry which is preliminary data.</text>
</comment>
<accession>A0A8X6P0N3</accession>
<name>A0A8X6P0N3_NEPPI</name>
<evidence type="ECO:0000313" key="2">
    <source>
        <dbReference type="Proteomes" id="UP000887013"/>
    </source>
</evidence>
<dbReference type="OrthoDB" id="6467619at2759"/>